<dbReference type="EMBL" id="CP032549">
    <property type="protein sequence ID" value="QIV87195.1"/>
    <property type="molecule type" value="Genomic_DNA"/>
</dbReference>
<feature type="transmembrane region" description="Helical" evidence="1">
    <location>
        <begin position="36"/>
        <end position="57"/>
    </location>
</feature>
<keyword evidence="1" id="KW-0812">Transmembrane</keyword>
<keyword evidence="3" id="KW-1185">Reference proteome</keyword>
<feature type="transmembrane region" description="Helical" evidence="1">
    <location>
        <begin position="12"/>
        <end position="30"/>
    </location>
</feature>
<keyword evidence="1" id="KW-1133">Transmembrane helix</keyword>
<dbReference type="AlphaFoldDB" id="A0A6H0SLI0"/>
<proteinExistence type="predicted"/>
<evidence type="ECO:0000313" key="2">
    <source>
        <dbReference type="EMBL" id="QIV87195.1"/>
    </source>
</evidence>
<organism evidence="2 3">
    <name type="scientific">Glutamicibacter mishrai</name>
    <dbReference type="NCBI Taxonomy" id="1775880"/>
    <lineage>
        <taxon>Bacteria</taxon>
        <taxon>Bacillati</taxon>
        <taxon>Actinomycetota</taxon>
        <taxon>Actinomycetes</taxon>
        <taxon>Micrococcales</taxon>
        <taxon>Micrococcaceae</taxon>
        <taxon>Glutamicibacter</taxon>
    </lineage>
</organism>
<sequence>MDNALALDPFEVSVMLLWATGVIYVCWRYVQCRSTYMLIVLVGSLCIPGLGICYAAGQAIRKFTNRESQV</sequence>
<protein>
    <submittedName>
        <fullName evidence="2">Uncharacterized protein</fullName>
    </submittedName>
</protein>
<reference evidence="2 3" key="1">
    <citation type="submission" date="2018-09" db="EMBL/GenBank/DDBJ databases">
        <title>Glutamicibacter mishrai S5-52T (LMG 29155T = KCTC 39846T).</title>
        <authorList>
            <person name="Das S.K."/>
        </authorList>
    </citation>
    <scope>NUCLEOTIDE SEQUENCE [LARGE SCALE GENOMIC DNA]</scope>
    <source>
        <strain evidence="2 3">S5-52</strain>
    </source>
</reference>
<gene>
    <name evidence="2" type="ORF">D3791_08650</name>
</gene>
<keyword evidence="1" id="KW-0472">Membrane</keyword>
<evidence type="ECO:0000313" key="3">
    <source>
        <dbReference type="Proteomes" id="UP000502331"/>
    </source>
</evidence>
<evidence type="ECO:0000256" key="1">
    <source>
        <dbReference type="SAM" id="Phobius"/>
    </source>
</evidence>
<accession>A0A6H0SLI0</accession>
<dbReference type="Proteomes" id="UP000502331">
    <property type="component" value="Chromosome"/>
</dbReference>
<dbReference type="RefSeq" id="WP_022874413.1">
    <property type="nucleotide sequence ID" value="NZ_CP032549.1"/>
</dbReference>
<name>A0A6H0SLI0_9MICC</name>